<accession>L0A6X0</accession>
<reference evidence="3" key="1">
    <citation type="submission" date="2012-03" db="EMBL/GenBank/DDBJ databases">
        <title>Complete sequence of chromosome of Deinococcus peraridilitoris DSM 19664.</title>
        <authorList>
            <person name="Lucas S."/>
            <person name="Copeland A."/>
            <person name="Lapidus A."/>
            <person name="Glavina del Rio T."/>
            <person name="Dalin E."/>
            <person name="Tice H."/>
            <person name="Bruce D."/>
            <person name="Goodwin L."/>
            <person name="Pitluck S."/>
            <person name="Peters L."/>
            <person name="Mikhailova N."/>
            <person name="Lu M."/>
            <person name="Kyrpides N."/>
            <person name="Mavromatis K."/>
            <person name="Ivanova N."/>
            <person name="Brettin T."/>
            <person name="Detter J.C."/>
            <person name="Han C."/>
            <person name="Larimer F."/>
            <person name="Land M."/>
            <person name="Hauser L."/>
            <person name="Markowitz V."/>
            <person name="Cheng J.-F."/>
            <person name="Hugenholtz P."/>
            <person name="Woyke T."/>
            <person name="Wu D."/>
            <person name="Pukall R."/>
            <person name="Steenblock K."/>
            <person name="Brambilla E."/>
            <person name="Klenk H.-P."/>
            <person name="Eisen J.A."/>
        </authorList>
    </citation>
    <scope>NUCLEOTIDE SEQUENCE [LARGE SCALE GENOMIC DNA]</scope>
    <source>
        <strain evidence="3">DSM 19664 / LMG 22246 / CIP 109416 / KR-200</strain>
    </source>
</reference>
<evidence type="ECO:0000313" key="2">
    <source>
        <dbReference type="EMBL" id="AFZ68942.1"/>
    </source>
</evidence>
<dbReference type="Pfam" id="PF13276">
    <property type="entry name" value="HTH_21"/>
    <property type="match status" value="1"/>
</dbReference>
<dbReference type="PANTHER" id="PTHR46889:SF4">
    <property type="entry name" value="TRANSPOSASE INSO FOR INSERTION SEQUENCE ELEMENT IS911B-RELATED"/>
    <property type="match status" value="1"/>
</dbReference>
<dbReference type="Gene3D" id="3.30.420.10">
    <property type="entry name" value="Ribonuclease H-like superfamily/Ribonuclease H"/>
    <property type="match status" value="1"/>
</dbReference>
<dbReference type="Pfam" id="PF13333">
    <property type="entry name" value="rve_2"/>
    <property type="match status" value="1"/>
</dbReference>
<name>L0A6X0_DEIPD</name>
<dbReference type="InterPro" id="IPR025948">
    <property type="entry name" value="HTH-like_dom"/>
</dbReference>
<gene>
    <name evidence="2" type="ordered locus">Deipe_3510</name>
</gene>
<dbReference type="KEGG" id="dpd:Deipe_3510"/>
<dbReference type="GO" id="GO:0015074">
    <property type="term" value="P:DNA integration"/>
    <property type="evidence" value="ECO:0007669"/>
    <property type="project" value="InterPro"/>
</dbReference>
<dbReference type="AlphaFoldDB" id="L0A6X0"/>
<keyword evidence="3" id="KW-1185">Reference proteome</keyword>
<evidence type="ECO:0000313" key="3">
    <source>
        <dbReference type="Proteomes" id="UP000010467"/>
    </source>
</evidence>
<sequence length="308" mass="35049">MGRTDAHEDACPLLCQRKSLIFAFIHDNRHEFRLDILCRMLGVAISGYYTWRGRPISQHQFHDAALSLRIKALHEQYKGRYGAPRLHIELAQEGLKCSKKRVARLMRTAGLRAKGKRKHVVTTDSNHELAVAENLLQRDFQPQQPNQVWAGDITYIPTKEGWLYLAVVLDLYSRLIVGWSMSDRMPAELPVAALQMAVQRRSPPPGLIHHSDRGSQYASGLFQAELQQIGAQASMSRQGNCWDNACVESFFATLKRELLDSEPFESREAARAAIFSYLEVFYNRQRRHSTLGLGYLTPHQADRHAQAA</sequence>
<dbReference type="GO" id="GO:0003676">
    <property type="term" value="F:nucleic acid binding"/>
    <property type="evidence" value="ECO:0007669"/>
    <property type="project" value="InterPro"/>
</dbReference>
<dbReference type="SUPFAM" id="SSF53098">
    <property type="entry name" value="Ribonuclease H-like"/>
    <property type="match status" value="1"/>
</dbReference>
<dbReference type="PANTHER" id="PTHR46889">
    <property type="entry name" value="TRANSPOSASE INSF FOR INSERTION SEQUENCE IS3B-RELATED"/>
    <property type="match status" value="1"/>
</dbReference>
<dbReference type="InterPro" id="IPR036397">
    <property type="entry name" value="RNaseH_sf"/>
</dbReference>
<organism evidence="2 3">
    <name type="scientific">Deinococcus peraridilitoris (strain DSM 19664 / LMG 22246 / CIP 109416 / KR-200)</name>
    <dbReference type="NCBI Taxonomy" id="937777"/>
    <lineage>
        <taxon>Bacteria</taxon>
        <taxon>Thermotogati</taxon>
        <taxon>Deinococcota</taxon>
        <taxon>Deinococci</taxon>
        <taxon>Deinococcales</taxon>
        <taxon>Deinococcaceae</taxon>
        <taxon>Deinococcus</taxon>
    </lineage>
</organism>
<dbReference type="Proteomes" id="UP000010467">
    <property type="component" value="Chromosome"/>
</dbReference>
<dbReference type="PROSITE" id="PS50994">
    <property type="entry name" value="INTEGRASE"/>
    <property type="match status" value="1"/>
</dbReference>
<evidence type="ECO:0000259" key="1">
    <source>
        <dbReference type="PROSITE" id="PS50994"/>
    </source>
</evidence>
<dbReference type="STRING" id="937777.Deipe_3510"/>
<dbReference type="eggNOG" id="COG2801">
    <property type="taxonomic scope" value="Bacteria"/>
</dbReference>
<dbReference type="EMBL" id="CP003382">
    <property type="protein sequence ID" value="AFZ68942.1"/>
    <property type="molecule type" value="Genomic_DNA"/>
</dbReference>
<dbReference type="PATRIC" id="fig|937777.3.peg.3521"/>
<dbReference type="InterPro" id="IPR048020">
    <property type="entry name" value="Transpos_IS3"/>
</dbReference>
<dbReference type="HOGENOM" id="CLU_027402_4_2_0"/>
<feature type="domain" description="Integrase catalytic" evidence="1">
    <location>
        <begin position="141"/>
        <end position="306"/>
    </location>
</feature>
<dbReference type="Pfam" id="PF00665">
    <property type="entry name" value="rve"/>
    <property type="match status" value="1"/>
</dbReference>
<proteinExistence type="predicted"/>
<dbReference type="InterPro" id="IPR001584">
    <property type="entry name" value="Integrase_cat-core"/>
</dbReference>
<dbReference type="InterPro" id="IPR050900">
    <property type="entry name" value="Transposase_IS3/IS150/IS904"/>
</dbReference>
<dbReference type="NCBIfam" id="NF033516">
    <property type="entry name" value="transpos_IS3"/>
    <property type="match status" value="1"/>
</dbReference>
<protein>
    <submittedName>
        <fullName evidence="2">Transposase</fullName>
    </submittedName>
</protein>
<dbReference type="InterPro" id="IPR012337">
    <property type="entry name" value="RNaseH-like_sf"/>
</dbReference>